<organism evidence="1 2">
    <name type="scientific">Flagellimonas nanhaiensis</name>
    <dbReference type="NCBI Taxonomy" id="2292706"/>
    <lineage>
        <taxon>Bacteria</taxon>
        <taxon>Pseudomonadati</taxon>
        <taxon>Bacteroidota</taxon>
        <taxon>Flavobacteriia</taxon>
        <taxon>Flavobacteriales</taxon>
        <taxon>Flavobacteriaceae</taxon>
        <taxon>Flagellimonas</taxon>
    </lineage>
</organism>
<dbReference type="NCBIfam" id="NF041495">
    <property type="entry name" value="MobB_relaxase"/>
    <property type="match status" value="1"/>
</dbReference>
<evidence type="ECO:0000313" key="1">
    <source>
        <dbReference type="EMBL" id="RDY58388.1"/>
    </source>
</evidence>
<proteinExistence type="predicted"/>
<dbReference type="OrthoDB" id="1404627at2"/>
<dbReference type="EMBL" id="QTJX01000004">
    <property type="protein sequence ID" value="RDY58388.1"/>
    <property type="molecule type" value="Genomic_DNA"/>
</dbReference>
<evidence type="ECO:0000313" key="2">
    <source>
        <dbReference type="Proteomes" id="UP000261828"/>
    </source>
</evidence>
<protein>
    <submittedName>
        <fullName evidence="1">Mobilization protein</fullName>
    </submittedName>
</protein>
<sequence>MHINITPQKIGPQHETYNSSVTDYVNYLEKENEGKHPELQEHFFDQNNNQVSPETVISEIDGNLKKLKKRDPKFYSIVVSPSAKELKHINNDPALLRAYVRELMKDYAASFYRDRQITVDDIKYYAKIEHERTFRGFEKEVKANEPYRKRIAKLQHDMAKVRQGELEGNLKKIQREIDRLMAEAPHKINGKMITEGTKKEGFQTHVHIIVSRKDVTNTYSLSPNSQHRKNVTILNGKEQKQGFDRNQFFDAAEQRFDKLFSYERNFIDRYATKKLYRKDPIKFFALLVGLPTNERELALKSLYKMGIPTNQKGVALKLFREAGLHVPSIPTNQVQLAIKAFRQMKKGMKRALESGSIGI</sequence>
<dbReference type="InterPro" id="IPR048098">
    <property type="entry name" value="MobB"/>
</dbReference>
<dbReference type="RefSeq" id="WP_116185390.1">
    <property type="nucleotide sequence ID" value="NZ_QTJX01000004.1"/>
</dbReference>
<comment type="caution">
    <text evidence="1">The sequence shown here is derived from an EMBL/GenBank/DDBJ whole genome shotgun (WGS) entry which is preliminary data.</text>
</comment>
<dbReference type="Proteomes" id="UP000261828">
    <property type="component" value="Unassembled WGS sequence"/>
</dbReference>
<dbReference type="AlphaFoldDB" id="A0A371JML8"/>
<dbReference type="Pfam" id="PF18976">
    <property type="entry name" value="DUF5712"/>
    <property type="match status" value="1"/>
</dbReference>
<accession>A0A371JML8</accession>
<gene>
    <name evidence="1" type="ORF">DX873_15405</name>
</gene>
<dbReference type="InterPro" id="IPR043766">
    <property type="entry name" value="BfmA-like"/>
</dbReference>
<reference evidence="1 2" key="1">
    <citation type="submission" date="2018-08" db="EMBL/GenBank/DDBJ databases">
        <title>Muricauda nanhaiensis sp. nov., isolated from seawater of the South China Sea.</title>
        <authorList>
            <person name="Dang Y."/>
        </authorList>
    </citation>
    <scope>NUCLEOTIDE SEQUENCE [LARGE SCALE GENOMIC DNA]</scope>
    <source>
        <strain evidence="1 2">SM1704</strain>
    </source>
</reference>
<keyword evidence="2" id="KW-1185">Reference proteome</keyword>
<name>A0A371JML8_9FLAO</name>